<protein>
    <recommendedName>
        <fullName evidence="4">Glycosyltransferase 61 catalytic domain-containing protein</fullName>
    </recommendedName>
</protein>
<keyword evidence="6" id="KW-1185">Reference proteome</keyword>
<evidence type="ECO:0000256" key="3">
    <source>
        <dbReference type="ARBA" id="ARBA00023180"/>
    </source>
</evidence>
<feature type="domain" description="Glycosyltransferase 61 catalytic" evidence="4">
    <location>
        <begin position="207"/>
        <end position="289"/>
    </location>
</feature>
<dbReference type="PANTHER" id="PTHR20961">
    <property type="entry name" value="GLYCOSYLTRANSFERASE"/>
    <property type="match status" value="1"/>
</dbReference>
<sequence>MGREPPQEPDWFQKQIKEAWVLGEGAQADFIEGPLVYINDTATAYKLGPLAADGGRPWCVCDVEEPSWLAEQFPKPWRQKEEGLVLGRLTGANPTHQIHLHFFWIWLWLVHTVHRPAGKVSLLLDCDDVNLCMGPYGVGLATALLSEPLQLPSLPEPLVVDRIKFGIGGTFPFSLWEMQPWGGPSPDYVSMVAAVKAHYHIREAGFATPLRIVISRRPDDGNSSMRVLRNADELAASLDKRGFEVQVVDFGKLSFANQLQAVSNATILAGISGSDLINAVFLPRGAGLVEILPQVRGHQVVNVELHNTMRLAQIVYHRWHSPIDAELLYNESGHLLGNTLLRMIGNADVDIPGATAALEAAALQAAMLQTDRVGEVFSGTELLIDYQDPQPGDGMTTPLKFTPL</sequence>
<evidence type="ECO:0000313" key="6">
    <source>
        <dbReference type="Proteomes" id="UP001465755"/>
    </source>
</evidence>
<keyword evidence="2" id="KW-0808">Transferase</keyword>
<keyword evidence="1" id="KW-0328">Glycosyltransferase</keyword>
<dbReference type="Proteomes" id="UP001465755">
    <property type="component" value="Unassembled WGS sequence"/>
</dbReference>
<reference evidence="5 6" key="1">
    <citation type="journal article" date="2024" name="Nat. Commun.">
        <title>Phylogenomics reveals the evolutionary origins of lichenization in chlorophyte algae.</title>
        <authorList>
            <person name="Puginier C."/>
            <person name="Libourel C."/>
            <person name="Otte J."/>
            <person name="Skaloud P."/>
            <person name="Haon M."/>
            <person name="Grisel S."/>
            <person name="Petersen M."/>
            <person name="Berrin J.G."/>
            <person name="Delaux P.M."/>
            <person name="Dal Grande F."/>
            <person name="Keller J."/>
        </authorList>
    </citation>
    <scope>NUCLEOTIDE SEQUENCE [LARGE SCALE GENOMIC DNA]</scope>
    <source>
        <strain evidence="5 6">SAG 2036</strain>
    </source>
</reference>
<evidence type="ECO:0000256" key="2">
    <source>
        <dbReference type="ARBA" id="ARBA00022679"/>
    </source>
</evidence>
<organism evidence="5 6">
    <name type="scientific">Symbiochloris irregularis</name>
    <dbReference type="NCBI Taxonomy" id="706552"/>
    <lineage>
        <taxon>Eukaryota</taxon>
        <taxon>Viridiplantae</taxon>
        <taxon>Chlorophyta</taxon>
        <taxon>core chlorophytes</taxon>
        <taxon>Trebouxiophyceae</taxon>
        <taxon>Trebouxiales</taxon>
        <taxon>Trebouxiaceae</taxon>
        <taxon>Symbiochloris</taxon>
    </lineage>
</organism>
<comment type="caution">
    <text evidence="5">The sequence shown here is derived from an EMBL/GenBank/DDBJ whole genome shotgun (WGS) entry which is preliminary data.</text>
</comment>
<name>A0AAW1NTQ1_9CHLO</name>
<dbReference type="InterPro" id="IPR049625">
    <property type="entry name" value="Glyco_transf_61_cat"/>
</dbReference>
<keyword evidence="3" id="KW-0325">Glycoprotein</keyword>
<dbReference type="EMBL" id="JALJOQ010000142">
    <property type="protein sequence ID" value="KAK9794067.1"/>
    <property type="molecule type" value="Genomic_DNA"/>
</dbReference>
<dbReference type="InterPro" id="IPR007657">
    <property type="entry name" value="Glycosyltransferase_61"/>
</dbReference>
<evidence type="ECO:0000259" key="4">
    <source>
        <dbReference type="Pfam" id="PF04577"/>
    </source>
</evidence>
<dbReference type="GO" id="GO:0005794">
    <property type="term" value="C:Golgi apparatus"/>
    <property type="evidence" value="ECO:0007669"/>
    <property type="project" value="UniProtKB-ARBA"/>
</dbReference>
<evidence type="ECO:0000256" key="1">
    <source>
        <dbReference type="ARBA" id="ARBA00022676"/>
    </source>
</evidence>
<evidence type="ECO:0000313" key="5">
    <source>
        <dbReference type="EMBL" id="KAK9794067.1"/>
    </source>
</evidence>
<accession>A0AAW1NTQ1</accession>
<dbReference type="AlphaFoldDB" id="A0AAW1NTQ1"/>
<proteinExistence type="predicted"/>
<gene>
    <name evidence="5" type="ORF">WJX73_004083</name>
</gene>
<dbReference type="Pfam" id="PF04577">
    <property type="entry name" value="Glyco_transf_61"/>
    <property type="match status" value="1"/>
</dbReference>
<dbReference type="GO" id="GO:0016763">
    <property type="term" value="F:pentosyltransferase activity"/>
    <property type="evidence" value="ECO:0007669"/>
    <property type="project" value="UniProtKB-ARBA"/>
</dbReference>